<evidence type="ECO:0008006" key="3">
    <source>
        <dbReference type="Google" id="ProtNLM"/>
    </source>
</evidence>
<dbReference type="EMBL" id="SJPQ01000001">
    <property type="protein sequence ID" value="TWT90069.1"/>
    <property type="molecule type" value="Genomic_DNA"/>
</dbReference>
<dbReference type="NCBIfam" id="TIGR03353">
    <property type="entry name" value="VI_chp_4"/>
    <property type="match status" value="1"/>
</dbReference>
<dbReference type="InterPro" id="IPR010263">
    <property type="entry name" value="T6SS_TssK"/>
</dbReference>
<comment type="caution">
    <text evidence="1">The sequence shown here is derived from an EMBL/GenBank/DDBJ whole genome shotgun (WGS) entry which is preliminary data.</text>
</comment>
<reference evidence="1 2" key="1">
    <citation type="submission" date="2019-02" db="EMBL/GenBank/DDBJ databases">
        <title>Deep-cultivation of Planctomycetes and their phenomic and genomic characterization uncovers novel biology.</title>
        <authorList>
            <person name="Wiegand S."/>
            <person name="Jogler M."/>
            <person name="Boedeker C."/>
            <person name="Pinto D."/>
            <person name="Vollmers J."/>
            <person name="Rivas-Marin E."/>
            <person name="Kohn T."/>
            <person name="Peeters S.H."/>
            <person name="Heuer A."/>
            <person name="Rast P."/>
            <person name="Oberbeckmann S."/>
            <person name="Bunk B."/>
            <person name="Jeske O."/>
            <person name="Meyerdierks A."/>
            <person name="Storesund J.E."/>
            <person name="Kallscheuer N."/>
            <person name="Luecker S."/>
            <person name="Lage O.M."/>
            <person name="Pohl T."/>
            <person name="Merkel B.J."/>
            <person name="Hornburger P."/>
            <person name="Mueller R.-W."/>
            <person name="Bruemmer F."/>
            <person name="Labrenz M."/>
            <person name="Spormann A.M."/>
            <person name="Op Den Camp H."/>
            <person name="Overmann J."/>
            <person name="Amann R."/>
            <person name="Jetten M.S.M."/>
            <person name="Mascher T."/>
            <person name="Medema M.H."/>
            <person name="Devos D.P."/>
            <person name="Kaster A.-K."/>
            <person name="Ovreas L."/>
            <person name="Rohde M."/>
            <person name="Galperin M.Y."/>
            <person name="Jogler C."/>
        </authorList>
    </citation>
    <scope>NUCLEOTIDE SEQUENCE [LARGE SCALE GENOMIC DNA]</scope>
    <source>
        <strain evidence="1 2">Mal64</strain>
    </source>
</reference>
<dbReference type="OrthoDB" id="9775333at2"/>
<dbReference type="RefSeq" id="WP_146396424.1">
    <property type="nucleotide sequence ID" value="NZ_SJPQ01000001.1"/>
</dbReference>
<proteinExistence type="predicted"/>
<dbReference type="Pfam" id="PF05936">
    <property type="entry name" value="T6SS_VasE"/>
    <property type="match status" value="1"/>
</dbReference>
<evidence type="ECO:0000313" key="2">
    <source>
        <dbReference type="Proteomes" id="UP000315440"/>
    </source>
</evidence>
<dbReference type="Proteomes" id="UP000315440">
    <property type="component" value="Unassembled WGS sequence"/>
</dbReference>
<dbReference type="PANTHER" id="PTHR35566">
    <property type="entry name" value="BLR3599 PROTEIN"/>
    <property type="match status" value="1"/>
</dbReference>
<sequence length="490" mass="54045">MSHHAVHWHEGMFLTPQHFQAAERRQDYLRQRSSQWDCHHNWGLRRIEIDADALANHRLVIRRLQARMHDGALLSFPEDGAPPVVDLQAALRDRREVRVYLALPLAQEHRSNTAESNEEVAARYLVETRELVDENTGADGLAVQMLHPNARLLVTGDDLAGYDALPIAQIRRAETTGGSPTLDPEFIPPVLACDAWDPLRVGVLTRLLERVEKKAAVLSDQVVARRLTHDSQGAGERLLLEQLRVMNEAASVLAVDTASSGVAPLTAYRELARLVGKLSALSADCRVRPLPVYDHDDLGNCFLTVRNAVEGLLDGVVEPGYQERPFTASGPTLRVELDPNWLEPGVGLYVGVQTSLGADELERLLASGRNIKFGAGGRAEELYLLGQAGLEPRRLARAPRPLPIRRGLHYYTLSSDGAPEEQRNAERSLSLAARLSERLVVDQLGEQNALVIDADGRSATLGLSLFVVRDDENTPLDASHEQDEALAHSH</sequence>
<gene>
    <name evidence="1" type="ORF">Mal64_04520</name>
</gene>
<dbReference type="PANTHER" id="PTHR35566:SF1">
    <property type="entry name" value="TYPE VI SECRETION SYSTEM BASEPLATE COMPONENT TSSK1"/>
    <property type="match status" value="1"/>
</dbReference>
<keyword evidence="2" id="KW-1185">Reference proteome</keyword>
<name>A0A5C5ZRD6_9BACT</name>
<dbReference type="AlphaFoldDB" id="A0A5C5ZRD6"/>
<protein>
    <recommendedName>
        <fullName evidence="3">Type VI secretion protein</fullName>
    </recommendedName>
</protein>
<accession>A0A5C5ZRD6</accession>
<evidence type="ECO:0000313" key="1">
    <source>
        <dbReference type="EMBL" id="TWT90069.1"/>
    </source>
</evidence>
<organism evidence="1 2">
    <name type="scientific">Pseudobythopirellula maris</name>
    <dbReference type="NCBI Taxonomy" id="2527991"/>
    <lineage>
        <taxon>Bacteria</taxon>
        <taxon>Pseudomonadati</taxon>
        <taxon>Planctomycetota</taxon>
        <taxon>Planctomycetia</taxon>
        <taxon>Pirellulales</taxon>
        <taxon>Lacipirellulaceae</taxon>
        <taxon>Pseudobythopirellula</taxon>
    </lineage>
</organism>